<evidence type="ECO:0000259" key="13">
    <source>
        <dbReference type="PROSITE" id="PS51134"/>
    </source>
</evidence>
<dbReference type="GO" id="GO:0001006">
    <property type="term" value="F:RNA polymerase III type 3 promoter sequence-specific DNA binding"/>
    <property type="evidence" value="ECO:0007669"/>
    <property type="project" value="TreeGrafter"/>
</dbReference>
<dbReference type="Pfam" id="PF08271">
    <property type="entry name" value="Zn_Ribbon_TF"/>
    <property type="match status" value="1"/>
</dbReference>
<dbReference type="PANTHER" id="PTHR11618">
    <property type="entry name" value="TRANSCRIPTION INITIATION FACTOR IIB-RELATED"/>
    <property type="match status" value="1"/>
</dbReference>
<feature type="compositionally biased region" description="Basic residues" evidence="12">
    <location>
        <begin position="24"/>
        <end position="37"/>
    </location>
</feature>
<dbReference type="InterPro" id="IPR013763">
    <property type="entry name" value="Cyclin-like_dom"/>
</dbReference>
<evidence type="ECO:0000256" key="10">
    <source>
        <dbReference type="ARBA" id="ARBA00031009"/>
    </source>
</evidence>
<feature type="domain" description="TFIIB-type" evidence="13">
    <location>
        <begin position="250"/>
        <end position="281"/>
    </location>
</feature>
<dbReference type="Gene3D" id="1.10.472.10">
    <property type="entry name" value="Cyclin-like"/>
    <property type="match status" value="2"/>
</dbReference>
<feature type="compositionally biased region" description="Low complexity" evidence="12">
    <location>
        <begin position="7"/>
        <end position="23"/>
    </location>
</feature>
<dbReference type="FunFam" id="1.10.472.10:FF:000007">
    <property type="entry name" value="Transcription factor IIIB 90 kDa subunit"/>
    <property type="match status" value="1"/>
</dbReference>
<dbReference type="InterPro" id="IPR011665">
    <property type="entry name" value="BRF1_TBP-bd_dom"/>
</dbReference>
<evidence type="ECO:0000256" key="8">
    <source>
        <dbReference type="ARBA" id="ARBA00023163"/>
    </source>
</evidence>
<dbReference type="OrthoDB" id="511529at2759"/>
<dbReference type="Pfam" id="PF07741">
    <property type="entry name" value="BRF1"/>
    <property type="match status" value="1"/>
</dbReference>
<name>A0A9W7GNF2_9STRA</name>
<feature type="compositionally biased region" description="Acidic residues" evidence="12">
    <location>
        <begin position="605"/>
        <end position="624"/>
    </location>
</feature>
<evidence type="ECO:0000313" key="15">
    <source>
        <dbReference type="Proteomes" id="UP001165065"/>
    </source>
</evidence>
<feature type="compositionally biased region" description="Acidic residues" evidence="12">
    <location>
        <begin position="919"/>
        <end position="928"/>
    </location>
</feature>
<feature type="compositionally biased region" description="Basic and acidic residues" evidence="12">
    <location>
        <begin position="594"/>
        <end position="604"/>
    </location>
</feature>
<dbReference type="Proteomes" id="UP001165065">
    <property type="component" value="Unassembled WGS sequence"/>
</dbReference>
<feature type="compositionally biased region" description="Acidic residues" evidence="12">
    <location>
        <begin position="123"/>
        <end position="133"/>
    </location>
</feature>
<dbReference type="PROSITE" id="PS51134">
    <property type="entry name" value="ZF_TFIIB"/>
    <property type="match status" value="1"/>
</dbReference>
<dbReference type="PRINTS" id="PR00685">
    <property type="entry name" value="TIFACTORIIB"/>
</dbReference>
<feature type="compositionally biased region" description="Basic residues" evidence="12">
    <location>
        <begin position="67"/>
        <end position="78"/>
    </location>
</feature>
<sequence>MESDSENSSVGLSVGSSVGSSNKGLKKKKKDKSKATKPKPLPSQVTTTSTTTTTTAPATSSNQASKQRIRPKAKRKKIIANDVSAPKAKPLKVRKRIVTTTSIQRKKMKKRRITGDAMGLVESSEEEDDDEDSSQGGGIYRKQGRKRISGKGPLDYLAASDGDSDSDSVSDASSISSRGGGKSAKKSGVRFLQDVPGSARFIKQGNETDPSNLTNSGKPRKKSKKQEDIEKGRLTQRERDSRQTAAQRENQLMCPNCGAKDIEYDEKSGSAICISCGVVVEENAIVSSIEFSEAGGSSQVIGQFVAQSMSKPYSASGSRRGGRFGFSRDSRETTLTNGRRRIQDVASRLRLGTHHVDSAHRYFQIAVEKNFVQGRKTTHVVAACLYIACRQQKTQHMLIDFSDALQVNVYTLGTCFLKFRRLLGLKLEIIDPALYVYRFASYLELGEKANAVSLTALRIVARMKRDWIVAGRRPAGVCAASLLIASRAHGFARSQADVTKILRVCDVTVNNRIKEFELLPSAALTFEQFNTVDLESEANPPSFVKNRLSESRNAAIMDGDEKLLKDSVNPIAPKPRTNIGKTKVRRDMTQSMYDDLKKDLKSGDAEEDEDEDEEEKEENEDGQEIDASSTALVLRTQEITVNDGSGGTTMLRLPESAMPTERQALVAKLGNVVPYNPLTSSIPGSAEVGGKSYATNGGRIDMNKWMDDLPDEVVEEMDDLVRDEGEAKEKDKIFEELNADYLKKQKDKEEAKIQAEKEAEKKLEEMKKQEKSEEDYRKVASGNGGAKKEGAGVDAAKGAAKKKERKRKGIGTLDFQSVNLTDTADVQSAVQATMNTRKVSRKINYDAMSKLFKTRETFAIGDEGAQKPGVTKGAKAGGKKRGTGNKGGGNKGKGEGGSKKKYEDDESESEGDAGGREADSEDSDDSSDDEKGGFF</sequence>
<dbReference type="EMBL" id="BRYA01000402">
    <property type="protein sequence ID" value="GMI48515.1"/>
    <property type="molecule type" value="Genomic_DNA"/>
</dbReference>
<feature type="region of interest" description="Disordered" evidence="12">
    <location>
        <begin position="745"/>
        <end position="823"/>
    </location>
</feature>
<keyword evidence="15" id="KW-1185">Reference proteome</keyword>
<dbReference type="InterPro" id="IPR000812">
    <property type="entry name" value="TFIIB"/>
</dbReference>
<feature type="compositionally biased region" description="Polar residues" evidence="12">
    <location>
        <begin position="205"/>
        <end position="217"/>
    </location>
</feature>
<proteinExistence type="inferred from homology"/>
<keyword evidence="4 11" id="KW-0863">Zinc-finger</keyword>
<accession>A0A9W7GNF2</accession>
<dbReference type="CDD" id="cd20553">
    <property type="entry name" value="CYCLIN_TFIIIB90_rpt1"/>
    <property type="match status" value="1"/>
</dbReference>
<feature type="compositionally biased region" description="Low complexity" evidence="12">
    <location>
        <begin position="46"/>
        <end position="61"/>
    </location>
</feature>
<evidence type="ECO:0000256" key="9">
    <source>
        <dbReference type="ARBA" id="ARBA00023242"/>
    </source>
</evidence>
<evidence type="ECO:0000256" key="1">
    <source>
        <dbReference type="ARBA" id="ARBA00004123"/>
    </source>
</evidence>
<dbReference type="GO" id="GO:0000995">
    <property type="term" value="F:RNA polymerase III general transcription initiation factor activity"/>
    <property type="evidence" value="ECO:0007669"/>
    <property type="project" value="TreeGrafter"/>
</dbReference>
<keyword evidence="5" id="KW-0862">Zinc</keyword>
<dbReference type="PANTHER" id="PTHR11618:SF4">
    <property type="entry name" value="TRANSCRIPTION FACTOR IIIB 90 KDA SUBUNIT"/>
    <property type="match status" value="1"/>
</dbReference>
<feature type="compositionally biased region" description="Polar residues" evidence="12">
    <location>
        <begin position="814"/>
        <end position="823"/>
    </location>
</feature>
<evidence type="ECO:0000256" key="11">
    <source>
        <dbReference type="PROSITE-ProRule" id="PRU00469"/>
    </source>
</evidence>
<dbReference type="FunFam" id="1.10.472.10:FF:000002">
    <property type="entry name" value="Transcription factor IIIB 90 kDa subunit"/>
    <property type="match status" value="1"/>
</dbReference>
<keyword evidence="7" id="KW-0010">Activator</keyword>
<feature type="compositionally biased region" description="Basic and acidic residues" evidence="12">
    <location>
        <begin position="745"/>
        <end position="778"/>
    </location>
</feature>
<dbReference type="SMART" id="SM00385">
    <property type="entry name" value="CYCLIN"/>
    <property type="match status" value="2"/>
</dbReference>
<dbReference type="GO" id="GO:0005634">
    <property type="term" value="C:nucleus"/>
    <property type="evidence" value="ECO:0007669"/>
    <property type="project" value="UniProtKB-SubCell"/>
</dbReference>
<evidence type="ECO:0000256" key="5">
    <source>
        <dbReference type="ARBA" id="ARBA00022833"/>
    </source>
</evidence>
<evidence type="ECO:0000256" key="12">
    <source>
        <dbReference type="SAM" id="MobiDB-lite"/>
    </source>
</evidence>
<evidence type="ECO:0000256" key="2">
    <source>
        <dbReference type="ARBA" id="ARBA00010857"/>
    </source>
</evidence>
<comment type="similarity">
    <text evidence="2">Belongs to the TFIIB family.</text>
</comment>
<evidence type="ECO:0000256" key="7">
    <source>
        <dbReference type="ARBA" id="ARBA00023159"/>
    </source>
</evidence>
<keyword evidence="6" id="KW-0805">Transcription regulation</keyword>
<gene>
    <name evidence="14" type="ORF">TrCOL_g5912</name>
</gene>
<dbReference type="SUPFAM" id="SSF57783">
    <property type="entry name" value="Zinc beta-ribbon"/>
    <property type="match status" value="1"/>
</dbReference>
<feature type="region of interest" description="Disordered" evidence="12">
    <location>
        <begin position="859"/>
        <end position="935"/>
    </location>
</feature>
<dbReference type="InterPro" id="IPR036915">
    <property type="entry name" value="Cyclin-like_sf"/>
</dbReference>
<organism evidence="14 15">
    <name type="scientific">Triparma columacea</name>
    <dbReference type="NCBI Taxonomy" id="722753"/>
    <lineage>
        <taxon>Eukaryota</taxon>
        <taxon>Sar</taxon>
        <taxon>Stramenopiles</taxon>
        <taxon>Ochrophyta</taxon>
        <taxon>Bolidophyceae</taxon>
        <taxon>Parmales</taxon>
        <taxon>Triparmaceae</taxon>
        <taxon>Triparma</taxon>
    </lineage>
</organism>
<dbReference type="GO" id="GO:0008270">
    <property type="term" value="F:zinc ion binding"/>
    <property type="evidence" value="ECO:0007669"/>
    <property type="project" value="UniProtKB-KW"/>
</dbReference>
<dbReference type="CDD" id="cd20554">
    <property type="entry name" value="CYCLIN_TFIIIB90_rpt2"/>
    <property type="match status" value="1"/>
</dbReference>
<comment type="subcellular location">
    <subcellularLocation>
        <location evidence="1">Nucleus</location>
    </subcellularLocation>
</comment>
<evidence type="ECO:0000256" key="3">
    <source>
        <dbReference type="ARBA" id="ARBA00022723"/>
    </source>
</evidence>
<dbReference type="AlphaFoldDB" id="A0A9W7GNF2"/>
<dbReference type="Pfam" id="PF00382">
    <property type="entry name" value="TFIIB"/>
    <property type="match status" value="2"/>
</dbReference>
<feature type="compositionally biased region" description="Basic residues" evidence="12">
    <location>
        <begin position="799"/>
        <end position="809"/>
    </location>
</feature>
<comment type="caution">
    <text evidence="14">The sequence shown here is derived from an EMBL/GenBank/DDBJ whole genome shotgun (WGS) entry which is preliminary data.</text>
</comment>
<dbReference type="Gene3D" id="2.20.25.10">
    <property type="match status" value="1"/>
</dbReference>
<keyword evidence="9" id="KW-0539">Nucleus</keyword>
<dbReference type="GO" id="GO:0097550">
    <property type="term" value="C:transcription preinitiation complex"/>
    <property type="evidence" value="ECO:0007669"/>
    <property type="project" value="TreeGrafter"/>
</dbReference>
<evidence type="ECO:0000256" key="4">
    <source>
        <dbReference type="ARBA" id="ARBA00022771"/>
    </source>
</evidence>
<feature type="region of interest" description="Disordered" evidence="12">
    <location>
        <begin position="1"/>
        <end position="247"/>
    </location>
</feature>
<keyword evidence="8" id="KW-0804">Transcription</keyword>
<dbReference type="GO" id="GO:0017025">
    <property type="term" value="F:TBP-class protein binding"/>
    <property type="evidence" value="ECO:0007669"/>
    <property type="project" value="InterPro"/>
</dbReference>
<feature type="compositionally biased region" description="Basic and acidic residues" evidence="12">
    <location>
        <begin position="225"/>
        <end position="242"/>
    </location>
</feature>
<keyword evidence="3" id="KW-0479">Metal-binding</keyword>
<protein>
    <recommendedName>
        <fullName evidence="10">B-related factor 1</fullName>
    </recommendedName>
</protein>
<dbReference type="SUPFAM" id="SSF47954">
    <property type="entry name" value="Cyclin-like"/>
    <property type="match status" value="2"/>
</dbReference>
<feature type="region of interest" description="Disordered" evidence="12">
    <location>
        <begin position="566"/>
        <end position="630"/>
    </location>
</feature>
<dbReference type="GO" id="GO:0070897">
    <property type="term" value="P:transcription preinitiation complex assembly"/>
    <property type="evidence" value="ECO:0007669"/>
    <property type="project" value="InterPro"/>
</dbReference>
<dbReference type="InterPro" id="IPR013150">
    <property type="entry name" value="TFIIB_cyclin"/>
</dbReference>
<dbReference type="GO" id="GO:0000126">
    <property type="term" value="C:transcription factor TFIIIB complex"/>
    <property type="evidence" value="ECO:0007669"/>
    <property type="project" value="TreeGrafter"/>
</dbReference>
<feature type="compositionally biased region" description="Basic and acidic residues" evidence="12">
    <location>
        <begin position="892"/>
        <end position="903"/>
    </location>
</feature>
<evidence type="ECO:0000313" key="14">
    <source>
        <dbReference type="EMBL" id="GMI48515.1"/>
    </source>
</evidence>
<dbReference type="InterPro" id="IPR013137">
    <property type="entry name" value="Znf_TFIIB"/>
</dbReference>
<reference evidence="15" key="1">
    <citation type="journal article" date="2023" name="Commun. Biol.">
        <title>Genome analysis of Parmales, the sister group of diatoms, reveals the evolutionary specialization of diatoms from phago-mixotrophs to photoautotrophs.</title>
        <authorList>
            <person name="Ban H."/>
            <person name="Sato S."/>
            <person name="Yoshikawa S."/>
            <person name="Yamada K."/>
            <person name="Nakamura Y."/>
            <person name="Ichinomiya M."/>
            <person name="Sato N."/>
            <person name="Blanc-Mathieu R."/>
            <person name="Endo H."/>
            <person name="Kuwata A."/>
            <person name="Ogata H."/>
        </authorList>
    </citation>
    <scope>NUCLEOTIDE SEQUENCE [LARGE SCALE GENOMIC DNA]</scope>
</reference>
<evidence type="ECO:0000256" key="6">
    <source>
        <dbReference type="ARBA" id="ARBA00023015"/>
    </source>
</evidence>